<keyword evidence="3 5" id="KW-0808">Transferase</keyword>
<comment type="caution">
    <text evidence="5">The sequence shown here is derived from an EMBL/GenBank/DDBJ whole genome shotgun (WGS) entry which is preliminary data.</text>
</comment>
<dbReference type="Proteomes" id="UP000070449">
    <property type="component" value="Unassembled WGS sequence"/>
</dbReference>
<dbReference type="GO" id="GO:0016758">
    <property type="term" value="F:hexosyltransferase activity"/>
    <property type="evidence" value="ECO:0007669"/>
    <property type="project" value="InterPro"/>
</dbReference>
<evidence type="ECO:0000259" key="4">
    <source>
        <dbReference type="Pfam" id="PF06925"/>
    </source>
</evidence>
<dbReference type="SUPFAM" id="SSF53756">
    <property type="entry name" value="UDP-Glycosyltransferase/glycogen phosphorylase"/>
    <property type="match status" value="1"/>
</dbReference>
<reference evidence="5 6" key="1">
    <citation type="submission" date="2015-02" db="EMBL/GenBank/DDBJ databases">
        <title>Improved understanding of the partial-nitritation anammox process through 23 genomes representing the majority of the microbial community.</title>
        <authorList>
            <person name="Speth D.R."/>
            <person name="In T Zandt M."/>
            <person name="Guerrero Cruz S."/>
            <person name="Jetten M.S."/>
            <person name="Dutilh B.E."/>
        </authorList>
    </citation>
    <scope>NUCLEOTIDE SEQUENCE [LARGE SCALE GENOMIC DNA]</scope>
    <source>
        <strain evidence="5">OLB21</strain>
    </source>
</reference>
<evidence type="ECO:0000256" key="3">
    <source>
        <dbReference type="ARBA" id="ARBA00022679"/>
    </source>
</evidence>
<gene>
    <name evidence="5" type="primary">ugtP</name>
    <name evidence="5" type="ORF">UZ20_WS6002000022</name>
</gene>
<sequence>MKRIKVLHASIKAGGGHNALRDFIYNELEKQPDKFRNIKFDHTVDSIEAFDTALSKVAPALYELFFFFAPRTVSDVFFVATFNLFKQCYKAIKDNNPDIILSSHFLLTQHFSLAKRLLRSKTIVVDCMPDYGPPSALQNPTLPWFRAEYILTFEEWTKNSVIKDLKVPKEKVLLAGRNPSKVYEDTRIKYHNKQAAREQIKVIMDYFPFSKIDSSKTTVLVTAGATQSGKTEKLLRAIAAEQKTDINLVDKYQFFVITGRNMKYFEKLVGLSKKYRYWSNIFPFPWVDSDVYALIQYASDFPILGSIAPATLNELIESECGPFIIYRTRAGQEIPHRVFVEEKGLGKFIPDLKVLVKKLSNGISDDERERFLNKGKAFRNEQARLASGLSELVYNLYPQEGD</sequence>
<organism evidence="5 6">
    <name type="scientific">candidate division WS6 bacterium OLB21</name>
    <dbReference type="NCBI Taxonomy" id="1617427"/>
    <lineage>
        <taxon>Bacteria</taxon>
        <taxon>Candidatus Dojkabacteria</taxon>
    </lineage>
</organism>
<comment type="similarity">
    <text evidence="1">Belongs to the glycosyltransferase 28 family.</text>
</comment>
<dbReference type="Pfam" id="PF06925">
    <property type="entry name" value="MGDG_synth"/>
    <property type="match status" value="1"/>
</dbReference>
<proteinExistence type="inferred from homology"/>
<dbReference type="AlphaFoldDB" id="A0A136KLF7"/>
<evidence type="ECO:0000256" key="1">
    <source>
        <dbReference type="ARBA" id="ARBA00006962"/>
    </source>
</evidence>
<evidence type="ECO:0000313" key="6">
    <source>
        <dbReference type="Proteomes" id="UP000070449"/>
    </source>
</evidence>
<dbReference type="PANTHER" id="PTHR43025:SF3">
    <property type="entry name" value="MONOGALACTOSYLDIACYLGLYCEROL SYNTHASE 1, CHLOROPLASTIC"/>
    <property type="match status" value="1"/>
</dbReference>
<keyword evidence="2" id="KW-0328">Glycosyltransferase</keyword>
<protein>
    <submittedName>
        <fullName evidence="5">Processive diacylglycerol beta-glucosyltransferase</fullName>
    </submittedName>
</protein>
<name>A0A136KLF7_9BACT</name>
<dbReference type="GO" id="GO:0016020">
    <property type="term" value="C:membrane"/>
    <property type="evidence" value="ECO:0007669"/>
    <property type="project" value="GOC"/>
</dbReference>
<accession>A0A136KLF7</accession>
<evidence type="ECO:0000256" key="2">
    <source>
        <dbReference type="ARBA" id="ARBA00022676"/>
    </source>
</evidence>
<dbReference type="GO" id="GO:0009247">
    <property type="term" value="P:glycolipid biosynthetic process"/>
    <property type="evidence" value="ECO:0007669"/>
    <property type="project" value="InterPro"/>
</dbReference>
<dbReference type="InterPro" id="IPR050519">
    <property type="entry name" value="Glycosyltransf_28_UgtP"/>
</dbReference>
<dbReference type="PANTHER" id="PTHR43025">
    <property type="entry name" value="MONOGALACTOSYLDIACYLGLYCEROL SYNTHASE"/>
    <property type="match status" value="1"/>
</dbReference>
<dbReference type="InterPro" id="IPR009695">
    <property type="entry name" value="Diacylglyc_glucosyltr_N"/>
</dbReference>
<dbReference type="EMBL" id="JYPD01000006">
    <property type="protein sequence ID" value="KXK10265.1"/>
    <property type="molecule type" value="Genomic_DNA"/>
</dbReference>
<dbReference type="STRING" id="1617427.UZ20_WS6002000022"/>
<feature type="domain" description="Diacylglycerol glucosyltransferase N-terminal" evidence="4">
    <location>
        <begin position="48"/>
        <end position="131"/>
    </location>
</feature>
<evidence type="ECO:0000313" key="5">
    <source>
        <dbReference type="EMBL" id="KXK10265.1"/>
    </source>
</evidence>